<dbReference type="Pfam" id="PF04471">
    <property type="entry name" value="Mrr_cat"/>
    <property type="match status" value="1"/>
</dbReference>
<keyword evidence="2" id="KW-0540">Nuclease</keyword>
<dbReference type="InterPro" id="IPR011335">
    <property type="entry name" value="Restrct_endonuc-II-like"/>
</dbReference>
<dbReference type="RefSeq" id="WP_114480570.1">
    <property type="nucleotide sequence ID" value="NZ_QPII01000019.1"/>
</dbReference>
<sequence length="250" mass="30010">MIFDTPPSNWKELQRLVCQAFQEMSCYSELEKTIDLVRGKKEIDVYVEDFVHDIRLKILIECKQWNSDIHQDVIHGFRTVVNDSGANKGIIIVKKGFQSGAYEASDKAPIELLSWEEFNIKYFKKWRESCERRLREKALELHEFRNFPYGPSCDEPLVELSREEHDDWWEYMNGFSMILILGNRKLLSELDEGPVKIIHPNSDLEKAEDLNWWEITSYREWYDYANSELDRWLKKTREWNRKFESRRESA</sequence>
<dbReference type="InterPro" id="IPR011856">
    <property type="entry name" value="tRNA_endonuc-like_dom_sf"/>
</dbReference>
<dbReference type="SUPFAM" id="SSF52980">
    <property type="entry name" value="Restriction endonuclease-like"/>
    <property type="match status" value="1"/>
</dbReference>
<proteinExistence type="predicted"/>
<reference evidence="2 3" key="1">
    <citation type="submission" date="2018-07" db="EMBL/GenBank/DDBJ databases">
        <title>Halomonas montanilacus sp. nov., isolated from Lake Pengyan on Tibetan Plateau.</title>
        <authorList>
            <person name="Lu H."/>
            <person name="Xing P."/>
            <person name="Wu Q."/>
        </authorList>
    </citation>
    <scope>NUCLEOTIDE SEQUENCE [LARGE SCALE GENOMIC DNA]</scope>
    <source>
        <strain evidence="2 3">PYC7W</strain>
    </source>
</reference>
<evidence type="ECO:0000313" key="3">
    <source>
        <dbReference type="Proteomes" id="UP000252405"/>
    </source>
</evidence>
<dbReference type="GO" id="GO:0004519">
    <property type="term" value="F:endonuclease activity"/>
    <property type="evidence" value="ECO:0007669"/>
    <property type="project" value="UniProtKB-KW"/>
</dbReference>
<dbReference type="GO" id="GO:0009307">
    <property type="term" value="P:DNA restriction-modification system"/>
    <property type="evidence" value="ECO:0007669"/>
    <property type="project" value="InterPro"/>
</dbReference>
<keyword evidence="2" id="KW-0378">Hydrolase</keyword>
<dbReference type="OrthoDB" id="4078759at2"/>
<accession>A0A368TQL7</accession>
<protein>
    <submittedName>
        <fullName evidence="2">Restriction endonuclease</fullName>
    </submittedName>
</protein>
<evidence type="ECO:0000259" key="1">
    <source>
        <dbReference type="Pfam" id="PF04471"/>
    </source>
</evidence>
<keyword evidence="2" id="KW-0255">Endonuclease</keyword>
<name>A0A368TQL7_9GAMM</name>
<feature type="domain" description="Restriction endonuclease type IV Mrr" evidence="1">
    <location>
        <begin position="9"/>
        <end position="118"/>
    </location>
</feature>
<gene>
    <name evidence="2" type="ORF">DU505_19140</name>
</gene>
<organism evidence="2 3">
    <name type="scientific">Billgrantia montanilacus</name>
    <dbReference type="NCBI Taxonomy" id="2282305"/>
    <lineage>
        <taxon>Bacteria</taxon>
        <taxon>Pseudomonadati</taxon>
        <taxon>Pseudomonadota</taxon>
        <taxon>Gammaproteobacteria</taxon>
        <taxon>Oceanospirillales</taxon>
        <taxon>Halomonadaceae</taxon>
        <taxon>Billgrantia</taxon>
    </lineage>
</organism>
<dbReference type="AlphaFoldDB" id="A0A368TQL7"/>
<evidence type="ECO:0000313" key="2">
    <source>
        <dbReference type="EMBL" id="RCV86944.1"/>
    </source>
</evidence>
<dbReference type="Proteomes" id="UP000252405">
    <property type="component" value="Unassembled WGS sequence"/>
</dbReference>
<comment type="caution">
    <text evidence="2">The sequence shown here is derived from an EMBL/GenBank/DDBJ whole genome shotgun (WGS) entry which is preliminary data.</text>
</comment>
<dbReference type="GO" id="GO:0003677">
    <property type="term" value="F:DNA binding"/>
    <property type="evidence" value="ECO:0007669"/>
    <property type="project" value="InterPro"/>
</dbReference>
<dbReference type="Gene3D" id="3.40.1350.10">
    <property type="match status" value="1"/>
</dbReference>
<dbReference type="EMBL" id="QPII01000019">
    <property type="protein sequence ID" value="RCV86944.1"/>
    <property type="molecule type" value="Genomic_DNA"/>
</dbReference>
<keyword evidence="3" id="KW-1185">Reference proteome</keyword>
<dbReference type="InterPro" id="IPR007560">
    <property type="entry name" value="Restrct_endonuc_IV_Mrr"/>
</dbReference>